<protein>
    <recommendedName>
        <fullName evidence="19">Myosin IIIA</fullName>
    </recommendedName>
</protein>
<dbReference type="InterPro" id="IPR001609">
    <property type="entry name" value="Myosin_head_motor_dom-like"/>
</dbReference>
<dbReference type="Pfam" id="PF00069">
    <property type="entry name" value="Pkinase"/>
    <property type="match status" value="1"/>
</dbReference>
<evidence type="ECO:0000313" key="17">
    <source>
        <dbReference type="EMBL" id="KAL1248950.1"/>
    </source>
</evidence>
<dbReference type="PANTHER" id="PTHR46256">
    <property type="entry name" value="AGAP011099-PA"/>
    <property type="match status" value="1"/>
</dbReference>
<dbReference type="PANTHER" id="PTHR46256:SF4">
    <property type="entry name" value="MYOSIN-IIIA"/>
    <property type="match status" value="1"/>
</dbReference>
<keyword evidence="5 12" id="KW-0547">Nucleotide-binding</keyword>
<dbReference type="InterPro" id="IPR000719">
    <property type="entry name" value="Prot_kinase_dom"/>
</dbReference>
<dbReference type="Proteomes" id="UP001558613">
    <property type="component" value="Unassembled WGS sequence"/>
</dbReference>
<comment type="caution">
    <text evidence="17">The sequence shown here is derived from an EMBL/GenBank/DDBJ whole genome shotgun (WGS) entry which is preliminary data.</text>
</comment>
<dbReference type="EMBL" id="JAYMGO010000024">
    <property type="protein sequence ID" value="KAL1248950.1"/>
    <property type="molecule type" value="Genomic_DNA"/>
</dbReference>
<keyword evidence="7 12" id="KW-0518">Myosin</keyword>
<comment type="similarity">
    <text evidence="12">Belongs to the TRAFAC class myosin-kinesin ATPase superfamily. Myosin family.</text>
</comment>
<feature type="region of interest" description="Disordered" evidence="14">
    <location>
        <begin position="382"/>
        <end position="402"/>
    </location>
</feature>
<reference evidence="17 18" key="1">
    <citation type="submission" date="2023-09" db="EMBL/GenBank/DDBJ databases">
        <authorList>
            <person name="Wang M."/>
        </authorList>
    </citation>
    <scope>NUCLEOTIDE SEQUENCE [LARGE SCALE GENOMIC DNA]</scope>
    <source>
        <strain evidence="17">GT-2023</strain>
        <tissue evidence="17">Liver</tissue>
    </source>
</reference>
<keyword evidence="11" id="KW-0966">Cell projection</keyword>
<evidence type="ECO:0000256" key="14">
    <source>
        <dbReference type="SAM" id="MobiDB-lite"/>
    </source>
</evidence>
<evidence type="ECO:0000259" key="15">
    <source>
        <dbReference type="PROSITE" id="PS50011"/>
    </source>
</evidence>
<dbReference type="PROSITE" id="PS00107">
    <property type="entry name" value="PROTEIN_KINASE_ATP"/>
    <property type="match status" value="1"/>
</dbReference>
<dbReference type="SUPFAM" id="SSF56112">
    <property type="entry name" value="Protein kinase-like (PK-like)"/>
    <property type="match status" value="1"/>
</dbReference>
<evidence type="ECO:0000256" key="8">
    <source>
        <dbReference type="ARBA" id="ARBA00023175"/>
    </source>
</evidence>
<proteinExistence type="inferred from homology"/>
<evidence type="ECO:0000256" key="9">
    <source>
        <dbReference type="ARBA" id="ARBA00023203"/>
    </source>
</evidence>
<dbReference type="PROSITE" id="PS51456">
    <property type="entry name" value="MYOSIN_MOTOR"/>
    <property type="match status" value="1"/>
</dbReference>
<name>A0ABR3L961_9TELE</name>
<evidence type="ECO:0000256" key="6">
    <source>
        <dbReference type="ARBA" id="ARBA00022840"/>
    </source>
</evidence>
<keyword evidence="18" id="KW-1185">Reference proteome</keyword>
<evidence type="ECO:0000256" key="7">
    <source>
        <dbReference type="ARBA" id="ARBA00023123"/>
    </source>
</evidence>
<evidence type="ECO:0000256" key="10">
    <source>
        <dbReference type="ARBA" id="ARBA00023212"/>
    </source>
</evidence>
<dbReference type="PROSITE" id="PS50011">
    <property type="entry name" value="PROTEIN_KINASE_DOM"/>
    <property type="match status" value="1"/>
</dbReference>
<dbReference type="Pfam" id="PF00063">
    <property type="entry name" value="Myosin_head"/>
    <property type="match status" value="1"/>
</dbReference>
<dbReference type="SMART" id="SM00220">
    <property type="entry name" value="S_TKc"/>
    <property type="match status" value="1"/>
</dbReference>
<dbReference type="SMART" id="SM00242">
    <property type="entry name" value="MYSc"/>
    <property type="match status" value="1"/>
</dbReference>
<evidence type="ECO:0000256" key="1">
    <source>
        <dbReference type="ARBA" id="ARBA00004245"/>
    </source>
</evidence>
<evidence type="ECO:0000256" key="2">
    <source>
        <dbReference type="ARBA" id="ARBA00004316"/>
    </source>
</evidence>
<feature type="non-terminal residue" evidence="17">
    <location>
        <position position="666"/>
    </location>
</feature>
<dbReference type="Gene3D" id="3.40.850.10">
    <property type="entry name" value="Kinesin motor domain"/>
    <property type="match status" value="1"/>
</dbReference>
<feature type="domain" description="Myosin motor" evidence="16">
    <location>
        <begin position="412"/>
        <end position="666"/>
    </location>
</feature>
<dbReference type="SUPFAM" id="SSF52540">
    <property type="entry name" value="P-loop containing nucleoside triphosphate hydrolases"/>
    <property type="match status" value="1"/>
</dbReference>
<evidence type="ECO:0000256" key="12">
    <source>
        <dbReference type="PROSITE-ProRule" id="PRU00782"/>
    </source>
</evidence>
<dbReference type="Gene3D" id="1.10.510.10">
    <property type="entry name" value="Transferase(Phosphotransferase) domain 1"/>
    <property type="match status" value="1"/>
</dbReference>
<evidence type="ECO:0000256" key="13">
    <source>
        <dbReference type="PROSITE-ProRule" id="PRU10141"/>
    </source>
</evidence>
<gene>
    <name evidence="17" type="ORF">QQF64_022268</name>
</gene>
<keyword evidence="4" id="KW-0677">Repeat</keyword>
<organism evidence="17 18">
    <name type="scientific">Cirrhinus molitorella</name>
    <name type="common">mud carp</name>
    <dbReference type="NCBI Taxonomy" id="172907"/>
    <lineage>
        <taxon>Eukaryota</taxon>
        <taxon>Metazoa</taxon>
        <taxon>Chordata</taxon>
        <taxon>Craniata</taxon>
        <taxon>Vertebrata</taxon>
        <taxon>Euteleostomi</taxon>
        <taxon>Actinopterygii</taxon>
        <taxon>Neopterygii</taxon>
        <taxon>Teleostei</taxon>
        <taxon>Ostariophysi</taxon>
        <taxon>Cypriniformes</taxon>
        <taxon>Cyprinidae</taxon>
        <taxon>Labeoninae</taxon>
        <taxon>Labeonini</taxon>
        <taxon>Cirrhinus</taxon>
    </lineage>
</organism>
<dbReference type="InterPro" id="IPR027417">
    <property type="entry name" value="P-loop_NTPase"/>
</dbReference>
<keyword evidence="9 12" id="KW-0009">Actin-binding</keyword>
<evidence type="ECO:0000256" key="11">
    <source>
        <dbReference type="ARBA" id="ARBA00023273"/>
    </source>
</evidence>
<evidence type="ECO:0000256" key="4">
    <source>
        <dbReference type="ARBA" id="ARBA00022737"/>
    </source>
</evidence>
<comment type="subcellular location">
    <subcellularLocation>
        <location evidence="2">Cell projection</location>
    </subcellularLocation>
    <subcellularLocation>
        <location evidence="1">Cytoplasm</location>
        <location evidence="1">Cytoskeleton</location>
    </subcellularLocation>
</comment>
<dbReference type="InterPro" id="IPR052409">
    <property type="entry name" value="Myosin-III_kinase_activity"/>
</dbReference>
<keyword evidence="8 12" id="KW-0505">Motor protein</keyword>
<sequence>MTSGQSSIVSGARHGKLRLALAVVNSSTSVHTQRLIQQGQYGLIRQNVHRPFKKGMRSFGKMFPRSGKSIVFDSFPDPSDTWEIIETIGKGTYGKVYKVLNRVNGSKAAVKILDPIHDIDEEIEAEYNILKALSDHSNVVKFFGMFYKKDVKTGDQLWLVLELCNGGSVTDLAKGMLKRGDRMEEPIIAYILHEALMGLQHLHVNKTIHRDVKGNNILLTTEGGIKLVDFGVSAQLTNTRLRRNTSVGTPFWMAPEVIACEQQLDSTYDERCDVWSLGITAIELGDGDPPLADLHPMRALFKIPRNPPPTLHQPELWSNDFNDFICKCLIKDFELRPNVFDLLQHVFIKQIVGREKTLQKQLMELIDLNQQMGVIEKTSHLGITESRDSDSRHERIHTKKGSYMKSQSQTCDDVDDLATLEVLDENTITEQLQRRYAKEQIYTYVGDILIVVNPFHKTELYTPEHSKVYVGAKRTSNPPHIYAVADIAYQSMVSYNADQCIVISGESGAGKTENAHLLVQQLTVLGKANNRTLQEKILLVNSLVEAFGNACTVINDNSSRFGKYLEMKFTCGGTVVGAQISDYLLEKSRVVHQAVGERNFHIFYYIYAGLAERKKLGHYKLSDSKTPKYLHNENVKLVPDIVGNAFYKEQFETVEQCFKVIGFTLE</sequence>
<feature type="binding site" evidence="12">
    <location>
        <begin position="505"/>
        <end position="512"/>
    </location>
    <ligand>
        <name>ATP</name>
        <dbReference type="ChEBI" id="CHEBI:30616"/>
    </ligand>
</feature>
<evidence type="ECO:0000313" key="18">
    <source>
        <dbReference type="Proteomes" id="UP001558613"/>
    </source>
</evidence>
<evidence type="ECO:0008006" key="19">
    <source>
        <dbReference type="Google" id="ProtNLM"/>
    </source>
</evidence>
<keyword evidence="3" id="KW-0963">Cytoplasm</keyword>
<dbReference type="InterPro" id="IPR017441">
    <property type="entry name" value="Protein_kinase_ATP_BS"/>
</dbReference>
<evidence type="ECO:0000259" key="16">
    <source>
        <dbReference type="PROSITE" id="PS51456"/>
    </source>
</evidence>
<dbReference type="PRINTS" id="PR00193">
    <property type="entry name" value="MYOSINHEAVY"/>
</dbReference>
<accession>A0ABR3L961</accession>
<dbReference type="InterPro" id="IPR011009">
    <property type="entry name" value="Kinase-like_dom_sf"/>
</dbReference>
<comment type="caution">
    <text evidence="12">Lacks conserved residue(s) required for the propagation of feature annotation.</text>
</comment>
<dbReference type="InterPro" id="IPR036961">
    <property type="entry name" value="Kinesin_motor_dom_sf"/>
</dbReference>
<evidence type="ECO:0000256" key="5">
    <source>
        <dbReference type="ARBA" id="ARBA00022741"/>
    </source>
</evidence>
<evidence type="ECO:0000256" key="3">
    <source>
        <dbReference type="ARBA" id="ARBA00022490"/>
    </source>
</evidence>
<keyword evidence="10" id="KW-0206">Cytoskeleton</keyword>
<feature type="binding site" evidence="13">
    <location>
        <position position="111"/>
    </location>
    <ligand>
        <name>ATP</name>
        <dbReference type="ChEBI" id="CHEBI:30616"/>
    </ligand>
</feature>
<feature type="domain" description="Protein kinase" evidence="15">
    <location>
        <begin position="82"/>
        <end position="348"/>
    </location>
</feature>
<keyword evidence="6 12" id="KW-0067">ATP-binding</keyword>